<protein>
    <submittedName>
        <fullName evidence="2">Uncharacterized protein</fullName>
    </submittedName>
</protein>
<dbReference type="RefSeq" id="WP_250096597.1">
    <property type="nucleotide sequence ID" value="NZ_JAKRYL010000010.1"/>
</dbReference>
<keyword evidence="3" id="KW-1185">Reference proteome</keyword>
<proteinExistence type="predicted"/>
<gene>
    <name evidence="2" type="ORF">MF646_11280</name>
</gene>
<keyword evidence="1" id="KW-1133">Transmembrane helix</keyword>
<feature type="transmembrane region" description="Helical" evidence="1">
    <location>
        <begin position="16"/>
        <end position="35"/>
    </location>
</feature>
<dbReference type="Proteomes" id="UP001139150">
    <property type="component" value="Unassembled WGS sequence"/>
</dbReference>
<comment type="caution">
    <text evidence="2">The sequence shown here is derived from an EMBL/GenBank/DDBJ whole genome shotgun (WGS) entry which is preliminary data.</text>
</comment>
<reference evidence="2" key="1">
    <citation type="submission" date="2022-02" db="EMBL/GenBank/DDBJ databases">
        <title>Halalkalibacter sp. nov. isolated from Lonar Lake, India.</title>
        <authorList>
            <person name="Joshi A."/>
            <person name="Thite S."/>
            <person name="Lodha T."/>
        </authorList>
    </citation>
    <scope>NUCLEOTIDE SEQUENCE</scope>
    <source>
        <strain evidence="2">MEB205</strain>
    </source>
</reference>
<dbReference type="AlphaFoldDB" id="A0A9X2CSX1"/>
<evidence type="ECO:0000313" key="3">
    <source>
        <dbReference type="Proteomes" id="UP001139150"/>
    </source>
</evidence>
<name>A0A9X2CSX1_9BACI</name>
<accession>A0A9X2CSX1</accession>
<keyword evidence="1" id="KW-0472">Membrane</keyword>
<evidence type="ECO:0000313" key="2">
    <source>
        <dbReference type="EMBL" id="MCL7747701.1"/>
    </source>
</evidence>
<dbReference type="EMBL" id="JAKRYL010000010">
    <property type="protein sequence ID" value="MCL7747701.1"/>
    <property type="molecule type" value="Genomic_DNA"/>
</dbReference>
<sequence>MEAILDRVFGFLPQRIILWVGVGTLVFILAFQYIYSKLTEILKLPWMKEENQQQRKQILQKNNKNSKQN</sequence>
<keyword evidence="1" id="KW-0812">Transmembrane</keyword>
<evidence type="ECO:0000256" key="1">
    <source>
        <dbReference type="SAM" id="Phobius"/>
    </source>
</evidence>
<organism evidence="2 3">
    <name type="scientific">Halalkalibacter alkaliphilus</name>
    <dbReference type="NCBI Taxonomy" id="2917993"/>
    <lineage>
        <taxon>Bacteria</taxon>
        <taxon>Bacillati</taxon>
        <taxon>Bacillota</taxon>
        <taxon>Bacilli</taxon>
        <taxon>Bacillales</taxon>
        <taxon>Bacillaceae</taxon>
        <taxon>Halalkalibacter</taxon>
    </lineage>
</organism>